<feature type="domain" description="Methyltransferase type 11" evidence="1">
    <location>
        <begin position="44"/>
        <end position="139"/>
    </location>
</feature>
<dbReference type="eggNOG" id="COG2226">
    <property type="taxonomic scope" value="Bacteria"/>
</dbReference>
<dbReference type="OrthoDB" id="5642573at2"/>
<dbReference type="STRING" id="1177154.Y5S_01932"/>
<protein>
    <submittedName>
        <fullName evidence="2">UbiE/COQ5 family methyltransferase</fullName>
    </submittedName>
</protein>
<gene>
    <name evidence="2" type="ORF">Y5S_01932</name>
</gene>
<name>A0A095SL09_9GAMM</name>
<dbReference type="Proteomes" id="UP000029444">
    <property type="component" value="Unassembled WGS sequence"/>
</dbReference>
<dbReference type="RefSeq" id="WP_035232527.1">
    <property type="nucleotide sequence ID" value="NZ_ARXV01000006.1"/>
</dbReference>
<dbReference type="InterPro" id="IPR029063">
    <property type="entry name" value="SAM-dependent_MTases_sf"/>
</dbReference>
<dbReference type="Pfam" id="PF08241">
    <property type="entry name" value="Methyltransf_11"/>
    <property type="match status" value="1"/>
</dbReference>
<dbReference type="EMBL" id="ARXV01000006">
    <property type="protein sequence ID" value="KGD65024.1"/>
    <property type="molecule type" value="Genomic_DNA"/>
</dbReference>
<dbReference type="GO" id="GO:0032259">
    <property type="term" value="P:methylation"/>
    <property type="evidence" value="ECO:0007669"/>
    <property type="project" value="UniProtKB-KW"/>
</dbReference>
<sequence length="207" mass="23291">MDSSVEFWNRTAERYARRTIADQEAYQRKLALTRSFLGPEIDVLEFGCGTGSTALLHAPYVNRYLAIDTSSKMIEIARSKWVSEPVEQLTFEVATLDSLKGKPRQFDVVLGLNVLHLVPDPATTIQEIFGLLKSGGVFISSTVCMKDTRPCLKPVAAAAHFLGITPFVHFLSRESLERSHRYAGFSLVYRWVPESSLDTYFLIAIKR</sequence>
<dbReference type="AlphaFoldDB" id="A0A095SL09"/>
<dbReference type="CDD" id="cd02440">
    <property type="entry name" value="AdoMet_MTases"/>
    <property type="match status" value="1"/>
</dbReference>
<keyword evidence="2" id="KW-0808">Transferase</keyword>
<accession>A0A095SL09</accession>
<dbReference type="Gene3D" id="3.40.50.150">
    <property type="entry name" value="Vaccinia Virus protein VP39"/>
    <property type="match status" value="1"/>
</dbReference>
<dbReference type="SUPFAM" id="SSF53335">
    <property type="entry name" value="S-adenosyl-L-methionine-dependent methyltransferases"/>
    <property type="match status" value="1"/>
</dbReference>
<dbReference type="PANTHER" id="PTHR43861">
    <property type="entry name" value="TRANS-ACONITATE 2-METHYLTRANSFERASE-RELATED"/>
    <property type="match status" value="1"/>
</dbReference>
<evidence type="ECO:0000313" key="3">
    <source>
        <dbReference type="Proteomes" id="UP000029444"/>
    </source>
</evidence>
<keyword evidence="3" id="KW-1185">Reference proteome</keyword>
<dbReference type="GO" id="GO:0008757">
    <property type="term" value="F:S-adenosylmethionine-dependent methyltransferase activity"/>
    <property type="evidence" value="ECO:0007669"/>
    <property type="project" value="InterPro"/>
</dbReference>
<organism evidence="2 3">
    <name type="scientific">Alcanivorax nanhaiticus</name>
    <dbReference type="NCBI Taxonomy" id="1177154"/>
    <lineage>
        <taxon>Bacteria</taxon>
        <taxon>Pseudomonadati</taxon>
        <taxon>Pseudomonadota</taxon>
        <taxon>Gammaproteobacteria</taxon>
        <taxon>Oceanospirillales</taxon>
        <taxon>Alcanivoracaceae</taxon>
        <taxon>Alcanivorax</taxon>
    </lineage>
</organism>
<reference evidence="2 3" key="1">
    <citation type="submission" date="2012-09" db="EMBL/GenBank/DDBJ databases">
        <title>Genome Sequence of alkane-degrading Bacterium Alcanivorax sp. 19-m-6.</title>
        <authorList>
            <person name="Lai Q."/>
            <person name="Shao Z."/>
        </authorList>
    </citation>
    <scope>NUCLEOTIDE SEQUENCE [LARGE SCALE GENOMIC DNA]</scope>
    <source>
        <strain evidence="2 3">19-m-6</strain>
    </source>
</reference>
<comment type="caution">
    <text evidence="2">The sequence shown here is derived from an EMBL/GenBank/DDBJ whole genome shotgun (WGS) entry which is preliminary data.</text>
</comment>
<dbReference type="InterPro" id="IPR013216">
    <property type="entry name" value="Methyltransf_11"/>
</dbReference>
<evidence type="ECO:0000259" key="1">
    <source>
        <dbReference type="Pfam" id="PF08241"/>
    </source>
</evidence>
<keyword evidence="2" id="KW-0489">Methyltransferase</keyword>
<proteinExistence type="predicted"/>
<evidence type="ECO:0000313" key="2">
    <source>
        <dbReference type="EMBL" id="KGD65024.1"/>
    </source>
</evidence>